<name>A0AAV6GFZ4_9TELE</name>
<keyword evidence="2" id="KW-1185">Reference proteome</keyword>
<protein>
    <submittedName>
        <fullName evidence="1">Uncharacterized protein</fullName>
    </submittedName>
</protein>
<reference evidence="1" key="1">
    <citation type="submission" date="2020-10" db="EMBL/GenBank/DDBJ databases">
        <title>Chromosome-scale genome assembly of the Allis shad, Alosa alosa.</title>
        <authorList>
            <person name="Margot Z."/>
            <person name="Christophe K."/>
            <person name="Cabau C."/>
            <person name="Louis A."/>
            <person name="Berthelot C."/>
            <person name="Parey E."/>
            <person name="Roest Crollius H."/>
            <person name="Montfort J."/>
            <person name="Robinson-Rechavi M."/>
            <person name="Bucao C."/>
            <person name="Bouchez O."/>
            <person name="Gislard M."/>
            <person name="Lluch J."/>
            <person name="Milhes M."/>
            <person name="Lampietro C."/>
            <person name="Lopez Roques C."/>
            <person name="Donnadieu C."/>
            <person name="Braasch I."/>
            <person name="Desvignes T."/>
            <person name="Postlethwait J."/>
            <person name="Bobe J."/>
            <person name="Guiguen Y."/>
        </authorList>
    </citation>
    <scope>NUCLEOTIDE SEQUENCE</scope>
    <source>
        <strain evidence="1">M-15738</strain>
        <tissue evidence="1">Blood</tissue>
    </source>
</reference>
<accession>A0AAV6GFZ4</accession>
<organism evidence="1 2">
    <name type="scientific">Alosa alosa</name>
    <name type="common">allis shad</name>
    <dbReference type="NCBI Taxonomy" id="278164"/>
    <lineage>
        <taxon>Eukaryota</taxon>
        <taxon>Metazoa</taxon>
        <taxon>Chordata</taxon>
        <taxon>Craniata</taxon>
        <taxon>Vertebrata</taxon>
        <taxon>Euteleostomi</taxon>
        <taxon>Actinopterygii</taxon>
        <taxon>Neopterygii</taxon>
        <taxon>Teleostei</taxon>
        <taxon>Clupei</taxon>
        <taxon>Clupeiformes</taxon>
        <taxon>Clupeoidei</taxon>
        <taxon>Clupeidae</taxon>
        <taxon>Alosa</taxon>
    </lineage>
</organism>
<dbReference type="EMBL" id="JADWDJ010000012">
    <property type="protein sequence ID" value="KAG5272776.1"/>
    <property type="molecule type" value="Genomic_DNA"/>
</dbReference>
<dbReference type="Proteomes" id="UP000823561">
    <property type="component" value="Chromosome 12"/>
</dbReference>
<proteinExistence type="predicted"/>
<sequence length="137" mass="16424">MFDEMPLKDVQETYRYKVDPPLMWSRYKYDSSFNPNKYKRKLHDVVQFTGLFLNKRREFQCPLPFANEMVSFDIKRLRHVTTKYSSNAHLSEKTHSEAFCNEKMLQKPELTFHIQTLRDGLRFSRSPGHQNLKKSCV</sequence>
<evidence type="ECO:0000313" key="1">
    <source>
        <dbReference type="EMBL" id="KAG5272776.1"/>
    </source>
</evidence>
<dbReference type="AlphaFoldDB" id="A0AAV6GFZ4"/>
<evidence type="ECO:0000313" key="2">
    <source>
        <dbReference type="Proteomes" id="UP000823561"/>
    </source>
</evidence>
<gene>
    <name evidence="1" type="ORF">AALO_G00169170</name>
</gene>
<comment type="caution">
    <text evidence="1">The sequence shown here is derived from an EMBL/GenBank/DDBJ whole genome shotgun (WGS) entry which is preliminary data.</text>
</comment>